<dbReference type="InterPro" id="IPR011564">
    <property type="entry name" value="Telomer_end-bd_POT1/Cdc13"/>
</dbReference>
<evidence type="ECO:0000256" key="5">
    <source>
        <dbReference type="ARBA" id="ARBA00022454"/>
    </source>
</evidence>
<evidence type="ECO:0000313" key="11">
    <source>
        <dbReference type="Proteomes" id="UP001634393"/>
    </source>
</evidence>
<evidence type="ECO:0000259" key="9">
    <source>
        <dbReference type="SMART" id="SM00976"/>
    </source>
</evidence>
<evidence type="ECO:0000256" key="3">
    <source>
        <dbReference type="ARBA" id="ARBA00008442"/>
    </source>
</evidence>
<keyword evidence="6" id="KW-0779">Telomere</keyword>
<dbReference type="SMART" id="SM00976">
    <property type="entry name" value="Telo_bind"/>
    <property type="match status" value="1"/>
</dbReference>
<dbReference type="Pfam" id="PF25507">
    <property type="entry name" value="OB_POT1A"/>
    <property type="match status" value="1"/>
</dbReference>
<comment type="similarity">
    <text evidence="3">Belongs to the telombin family.</text>
</comment>
<dbReference type="CDD" id="cd04497">
    <property type="entry name" value="hPOT1_OB1_like"/>
    <property type="match status" value="1"/>
</dbReference>
<dbReference type="GO" id="GO:0005634">
    <property type="term" value="C:nucleus"/>
    <property type="evidence" value="ECO:0007669"/>
    <property type="project" value="UniProtKB-SubCell"/>
</dbReference>
<evidence type="ECO:0000256" key="7">
    <source>
        <dbReference type="ARBA" id="ARBA00023125"/>
    </source>
</evidence>
<sequence length="467" mass="53104">MRRRPPPLPQIRRPVGDWRWVKLNELMNSVGSKVDILGIVVECGIPHKSKGTDYCVILKIIDDGGTNLELSVNAFHRNIKDLPCVRGHLDVILFHNALIDSYDQTPAVSFRRTSSFALFDGRDTVDCEPYQISPGFQGLGSAKNLVRNLRSWSSLHKFDAGISPYVVPLADIAGRLFIDLVCKVLYVHEVSEGKWMLFVWDGTDAPPVSLTNKLTDEEQILMPLHIESFSLPAHVLHNFPYVGTVLRILVDESYEDFGVYFHHNEKWVRLRNLMCKTESGLFKGIFTLETKFRPLSEEDDSVKKCLRICNERIREEGRVPSASIPRSDILTVTDNEQAKYSTLMDLLCSTLPHAGFKCVVRVVAVYPSQAKDFRSPEGFYRVRLTLEDPTTRIHAYLSHEDAVYFFGGDPPDDVLTTKLNKLMGVVPGCEESPRWPPWVECCIGYKTQDVNNLEGKRFHVCHTKFTF</sequence>
<dbReference type="InterPro" id="IPR032042">
    <property type="entry name" value="POT1PC"/>
</dbReference>
<evidence type="ECO:0000256" key="1">
    <source>
        <dbReference type="ARBA" id="ARBA00004123"/>
    </source>
</evidence>
<dbReference type="Pfam" id="PF16686">
    <property type="entry name" value="POT1PC"/>
    <property type="match status" value="1"/>
</dbReference>
<dbReference type="EMBL" id="JBJXBP010000001">
    <property type="protein sequence ID" value="KAL3851459.1"/>
    <property type="molecule type" value="Genomic_DNA"/>
</dbReference>
<keyword evidence="5" id="KW-0158">Chromosome</keyword>
<name>A0ABD3UPM9_9LAMI</name>
<accession>A0ABD3UPM9</accession>
<dbReference type="InterPro" id="IPR057620">
    <property type="entry name" value="POT1A/B-like_OB"/>
</dbReference>
<comment type="caution">
    <text evidence="10">The sequence shown here is derived from an EMBL/GenBank/DDBJ whole genome shotgun (WGS) entry which is preliminary data.</text>
</comment>
<dbReference type="Pfam" id="PF02765">
    <property type="entry name" value="POT1"/>
    <property type="match status" value="1"/>
</dbReference>
<dbReference type="InterPro" id="IPR028389">
    <property type="entry name" value="POT1"/>
</dbReference>
<feature type="domain" description="Telomeric single stranded DNA binding POT1/Cdc13" evidence="9">
    <location>
        <begin position="20"/>
        <end position="154"/>
    </location>
</feature>
<dbReference type="GO" id="GO:0003677">
    <property type="term" value="F:DNA binding"/>
    <property type="evidence" value="ECO:0007669"/>
    <property type="project" value="UniProtKB-KW"/>
</dbReference>
<reference evidence="10 11" key="1">
    <citation type="submission" date="2024-12" db="EMBL/GenBank/DDBJ databases">
        <title>The unique morphological basis and parallel evolutionary history of personate flowers in Penstemon.</title>
        <authorList>
            <person name="Depatie T.H."/>
            <person name="Wessinger C.A."/>
        </authorList>
    </citation>
    <scope>NUCLEOTIDE SEQUENCE [LARGE SCALE GENOMIC DNA]</scope>
    <source>
        <strain evidence="10">WTNN_2</strain>
        <tissue evidence="10">Leaf</tissue>
    </source>
</reference>
<protein>
    <recommendedName>
        <fullName evidence="4">Protection of telomeres protein 1</fullName>
    </recommendedName>
</protein>
<organism evidence="10 11">
    <name type="scientific">Penstemon smallii</name>
    <dbReference type="NCBI Taxonomy" id="265156"/>
    <lineage>
        <taxon>Eukaryota</taxon>
        <taxon>Viridiplantae</taxon>
        <taxon>Streptophyta</taxon>
        <taxon>Embryophyta</taxon>
        <taxon>Tracheophyta</taxon>
        <taxon>Spermatophyta</taxon>
        <taxon>Magnoliopsida</taxon>
        <taxon>eudicotyledons</taxon>
        <taxon>Gunneridae</taxon>
        <taxon>Pentapetalae</taxon>
        <taxon>asterids</taxon>
        <taxon>lamiids</taxon>
        <taxon>Lamiales</taxon>
        <taxon>Plantaginaceae</taxon>
        <taxon>Cheloneae</taxon>
        <taxon>Penstemon</taxon>
    </lineage>
</organism>
<dbReference type="InterPro" id="IPR012340">
    <property type="entry name" value="NA-bd_OB-fold"/>
</dbReference>
<keyword evidence="8" id="KW-0539">Nucleus</keyword>
<evidence type="ECO:0000256" key="8">
    <source>
        <dbReference type="ARBA" id="ARBA00023242"/>
    </source>
</evidence>
<comment type="subcellular location">
    <subcellularLocation>
        <location evidence="2">Chromosome</location>
        <location evidence="2">Telomere</location>
    </subcellularLocation>
    <subcellularLocation>
        <location evidence="1">Nucleus</location>
    </subcellularLocation>
</comment>
<dbReference type="PANTHER" id="PTHR14513">
    <property type="entry name" value="PROTECTION OF TELOMERES 1"/>
    <property type="match status" value="1"/>
</dbReference>
<dbReference type="SUPFAM" id="SSF50249">
    <property type="entry name" value="Nucleic acid-binding proteins"/>
    <property type="match status" value="2"/>
</dbReference>
<evidence type="ECO:0000256" key="6">
    <source>
        <dbReference type="ARBA" id="ARBA00022895"/>
    </source>
</evidence>
<dbReference type="PANTHER" id="PTHR14513:SF4">
    <property type="entry name" value="PROTECTION OF TELOMERES PROTEIN 1"/>
    <property type="match status" value="1"/>
</dbReference>
<evidence type="ECO:0000256" key="2">
    <source>
        <dbReference type="ARBA" id="ARBA00004574"/>
    </source>
</evidence>
<dbReference type="Proteomes" id="UP001634393">
    <property type="component" value="Unassembled WGS sequence"/>
</dbReference>
<keyword evidence="7" id="KW-0238">DNA-binding</keyword>
<evidence type="ECO:0000256" key="4">
    <source>
        <dbReference type="ARBA" id="ARBA00015253"/>
    </source>
</evidence>
<dbReference type="GO" id="GO:0000781">
    <property type="term" value="C:chromosome, telomeric region"/>
    <property type="evidence" value="ECO:0007669"/>
    <property type="project" value="UniProtKB-SubCell"/>
</dbReference>
<evidence type="ECO:0000313" key="10">
    <source>
        <dbReference type="EMBL" id="KAL3851459.1"/>
    </source>
</evidence>
<dbReference type="AlphaFoldDB" id="A0ABD3UPM9"/>
<dbReference type="Gene3D" id="2.40.50.140">
    <property type="entry name" value="Nucleic acid-binding proteins"/>
    <property type="match status" value="2"/>
</dbReference>
<gene>
    <name evidence="10" type="ORF">ACJIZ3_013341</name>
</gene>
<proteinExistence type="inferred from homology"/>
<keyword evidence="11" id="KW-1185">Reference proteome</keyword>